<sequence>MFRINNHKKYMKKIALLFTLSISALINADTLLHVGNLLDTNNGEISKAVTIRIKGNKILEVTKGYSTPKKNDEIVNLKQSYVLPGFMDMHVHLAQEYVPKAERRSKIEPEYRALFAANAASKTLMAGFTSVRNLGDGGMETISLRDAIKEGLVIGPRIFTSGKTIATTGGHGDPTNGMPKDNYSPPSPEEGVIDSPEDAKKAVRQRYKDGADGIKITATGGVLSVAKSGENPQFTDEELNSIVATANDYGLWTAAHAHGKEGMKRAVIAGINSIEHGTYMDQEVMDLMKSRGTYYVPTIMAGDWVAEKAKIPNFFPALVKPKAEKIGPQIQSTFAKAYKAGVKIAFGTDSGVSAHGDNWQEFILMTNAGMTNQDALKSATIETAKLLRIEDKLGQIKPGMLADIIAVQQNPVEDISTVENVIFVMKDGVIFKDNT</sequence>
<dbReference type="InterPro" id="IPR051781">
    <property type="entry name" value="Metallo-dep_Hydrolase"/>
</dbReference>
<keyword evidence="2" id="KW-0732">Signal</keyword>
<comment type="caution">
    <text evidence="4">The sequence shown here is derived from an EMBL/GenBank/DDBJ whole genome shotgun (WGS) entry which is preliminary data.</text>
</comment>
<dbReference type="InterPro" id="IPR006680">
    <property type="entry name" value="Amidohydro-rel"/>
</dbReference>
<feature type="signal peptide" evidence="2">
    <location>
        <begin position="1"/>
        <end position="28"/>
    </location>
</feature>
<reference evidence="4 5" key="1">
    <citation type="submission" date="2012-09" db="EMBL/GenBank/DDBJ databases">
        <authorList>
            <person name="Dupont C.L."/>
            <person name="Rusch D.B."/>
            <person name="Lombardo M.-J."/>
            <person name="Novotny M."/>
            <person name="Yee-Greenbaum J."/>
            <person name="Laskin R."/>
        </authorList>
    </citation>
    <scope>NUCLEOTIDE SEQUENCE [LARGE SCALE GENOMIC DNA]</scope>
    <source>
        <strain evidence="4">SAR86E</strain>
    </source>
</reference>
<dbReference type="InterPro" id="IPR057744">
    <property type="entry name" value="OTAase-like"/>
</dbReference>
<evidence type="ECO:0000259" key="3">
    <source>
        <dbReference type="Pfam" id="PF01979"/>
    </source>
</evidence>
<feature type="chain" id="PRO_5003894422" evidence="2">
    <location>
        <begin position="29"/>
        <end position="435"/>
    </location>
</feature>
<dbReference type="Proteomes" id="UP000010310">
    <property type="component" value="Unassembled WGS sequence"/>
</dbReference>
<evidence type="ECO:0000313" key="5">
    <source>
        <dbReference type="Proteomes" id="UP000010310"/>
    </source>
</evidence>
<dbReference type="InterPro" id="IPR011059">
    <property type="entry name" value="Metal-dep_hydrolase_composite"/>
</dbReference>
<feature type="region of interest" description="Disordered" evidence="1">
    <location>
        <begin position="163"/>
        <end position="194"/>
    </location>
</feature>
<dbReference type="STRING" id="1208365.B273_0271"/>
<organism evidence="4 5">
    <name type="scientific">SAR86 cluster bacterium SAR86E</name>
    <dbReference type="NCBI Taxonomy" id="1208365"/>
    <lineage>
        <taxon>Bacteria</taxon>
        <taxon>Pseudomonadati</taxon>
        <taxon>Pseudomonadota</taxon>
        <taxon>Gammaproteobacteria</taxon>
        <taxon>SAR86 cluster</taxon>
    </lineage>
</organism>
<protein>
    <submittedName>
        <fullName evidence="4">Amidohydrolase family protein</fullName>
    </submittedName>
</protein>
<dbReference type="GO" id="GO:0016810">
    <property type="term" value="F:hydrolase activity, acting on carbon-nitrogen (but not peptide) bonds"/>
    <property type="evidence" value="ECO:0007669"/>
    <property type="project" value="InterPro"/>
</dbReference>
<dbReference type="EMBL" id="AMWX01000001">
    <property type="protein sequence ID" value="EKO37053.1"/>
    <property type="molecule type" value="Genomic_DNA"/>
</dbReference>
<dbReference type="PANTHER" id="PTHR43135:SF3">
    <property type="entry name" value="ALPHA-D-RIBOSE 1-METHYLPHOSPHONATE 5-TRIPHOSPHATE DIPHOSPHATASE"/>
    <property type="match status" value="1"/>
</dbReference>
<dbReference type="PANTHER" id="PTHR43135">
    <property type="entry name" value="ALPHA-D-RIBOSE 1-METHYLPHOSPHONATE 5-TRIPHOSPHATE DIPHOSPHATASE"/>
    <property type="match status" value="1"/>
</dbReference>
<name>K6H3J4_9GAMM</name>
<gene>
    <name evidence="4" type="ORF">B273_0271</name>
</gene>
<evidence type="ECO:0000256" key="2">
    <source>
        <dbReference type="SAM" id="SignalP"/>
    </source>
</evidence>
<dbReference type="SUPFAM" id="SSF51556">
    <property type="entry name" value="Metallo-dependent hydrolases"/>
    <property type="match status" value="1"/>
</dbReference>
<feature type="domain" description="Amidohydrolase-related" evidence="3">
    <location>
        <begin position="81"/>
        <end position="429"/>
    </location>
</feature>
<evidence type="ECO:0000256" key="1">
    <source>
        <dbReference type="SAM" id="MobiDB-lite"/>
    </source>
</evidence>
<dbReference type="CDD" id="cd01299">
    <property type="entry name" value="Met_dep_hydrolase_A"/>
    <property type="match status" value="1"/>
</dbReference>
<dbReference type="PATRIC" id="fig|1208365.4.peg.271"/>
<dbReference type="Pfam" id="PF01979">
    <property type="entry name" value="Amidohydro_1"/>
    <property type="match status" value="1"/>
</dbReference>
<proteinExistence type="predicted"/>
<keyword evidence="5" id="KW-1185">Reference proteome</keyword>
<dbReference type="SUPFAM" id="SSF51338">
    <property type="entry name" value="Composite domain of metallo-dependent hydrolases"/>
    <property type="match status" value="1"/>
</dbReference>
<dbReference type="AlphaFoldDB" id="K6H3J4"/>
<accession>K6H3J4</accession>
<evidence type="ECO:0000313" key="4">
    <source>
        <dbReference type="EMBL" id="EKO37053.1"/>
    </source>
</evidence>
<dbReference type="Gene3D" id="3.20.20.140">
    <property type="entry name" value="Metal-dependent hydrolases"/>
    <property type="match status" value="1"/>
</dbReference>
<keyword evidence="4" id="KW-0378">Hydrolase</keyword>
<dbReference type="Gene3D" id="2.30.40.10">
    <property type="entry name" value="Urease, subunit C, domain 1"/>
    <property type="match status" value="1"/>
</dbReference>
<dbReference type="InterPro" id="IPR032466">
    <property type="entry name" value="Metal_Hydrolase"/>
</dbReference>